<feature type="transmembrane region" description="Helical" evidence="5">
    <location>
        <begin position="156"/>
        <end position="182"/>
    </location>
</feature>
<dbReference type="GO" id="GO:0016020">
    <property type="term" value="C:membrane"/>
    <property type="evidence" value="ECO:0007669"/>
    <property type="project" value="UniProtKB-SubCell"/>
</dbReference>
<gene>
    <name evidence="7" type="ORF">BpHYR1_012110</name>
</gene>
<keyword evidence="8" id="KW-1185">Reference proteome</keyword>
<comment type="caution">
    <text evidence="7">The sequence shown here is derived from an EMBL/GenBank/DDBJ whole genome shotgun (WGS) entry which is preliminary data.</text>
</comment>
<accession>A0A3M7SV99</accession>
<dbReference type="Proteomes" id="UP000276133">
    <property type="component" value="Unassembled WGS sequence"/>
</dbReference>
<evidence type="ECO:0000256" key="1">
    <source>
        <dbReference type="ARBA" id="ARBA00004141"/>
    </source>
</evidence>
<dbReference type="InterPro" id="IPR011701">
    <property type="entry name" value="MFS"/>
</dbReference>
<feature type="transmembrane region" description="Helical" evidence="5">
    <location>
        <begin position="118"/>
        <end position="144"/>
    </location>
</feature>
<dbReference type="PROSITE" id="PS50850">
    <property type="entry name" value="MFS"/>
    <property type="match status" value="1"/>
</dbReference>
<dbReference type="PANTHER" id="PTHR11662:SF399">
    <property type="entry name" value="FI19708P1-RELATED"/>
    <property type="match status" value="1"/>
</dbReference>
<feature type="domain" description="Major facilitator superfamily (MFS) profile" evidence="6">
    <location>
        <begin position="1"/>
        <end position="277"/>
    </location>
</feature>
<keyword evidence="2 5" id="KW-0812">Transmembrane</keyword>
<evidence type="ECO:0000256" key="4">
    <source>
        <dbReference type="ARBA" id="ARBA00023136"/>
    </source>
</evidence>
<dbReference type="Pfam" id="PF07690">
    <property type="entry name" value="MFS_1"/>
    <property type="match status" value="1"/>
</dbReference>
<protein>
    <submittedName>
        <fullName evidence="7">Sialin-like</fullName>
    </submittedName>
</protein>
<dbReference type="SUPFAM" id="SSF103473">
    <property type="entry name" value="MFS general substrate transporter"/>
    <property type="match status" value="1"/>
</dbReference>
<evidence type="ECO:0000313" key="8">
    <source>
        <dbReference type="Proteomes" id="UP000276133"/>
    </source>
</evidence>
<evidence type="ECO:0000256" key="2">
    <source>
        <dbReference type="ARBA" id="ARBA00022692"/>
    </source>
</evidence>
<comment type="subcellular location">
    <subcellularLocation>
        <location evidence="1">Membrane</location>
        <topology evidence="1">Multi-pass membrane protein</topology>
    </subcellularLocation>
</comment>
<keyword evidence="3 5" id="KW-1133">Transmembrane helix</keyword>
<feature type="transmembrane region" description="Helical" evidence="5">
    <location>
        <begin position="95"/>
        <end position="112"/>
    </location>
</feature>
<evidence type="ECO:0000256" key="3">
    <source>
        <dbReference type="ARBA" id="ARBA00022989"/>
    </source>
</evidence>
<feature type="non-terminal residue" evidence="7">
    <location>
        <position position="277"/>
    </location>
</feature>
<dbReference type="Gene3D" id="1.20.1250.20">
    <property type="entry name" value="MFS general substrate transporter like domains"/>
    <property type="match status" value="1"/>
</dbReference>
<evidence type="ECO:0000256" key="5">
    <source>
        <dbReference type="SAM" id="Phobius"/>
    </source>
</evidence>
<dbReference type="InterPro" id="IPR050382">
    <property type="entry name" value="MFS_Na/Anion_cotransporter"/>
</dbReference>
<feature type="transmembrane region" description="Helical" evidence="5">
    <location>
        <begin position="188"/>
        <end position="208"/>
    </location>
</feature>
<dbReference type="InterPro" id="IPR020846">
    <property type="entry name" value="MFS_dom"/>
</dbReference>
<evidence type="ECO:0000259" key="6">
    <source>
        <dbReference type="PROSITE" id="PS50850"/>
    </source>
</evidence>
<dbReference type="PANTHER" id="PTHR11662">
    <property type="entry name" value="SOLUTE CARRIER FAMILY 17"/>
    <property type="match status" value="1"/>
</dbReference>
<organism evidence="7 8">
    <name type="scientific">Brachionus plicatilis</name>
    <name type="common">Marine rotifer</name>
    <name type="synonym">Brachionus muelleri</name>
    <dbReference type="NCBI Taxonomy" id="10195"/>
    <lineage>
        <taxon>Eukaryota</taxon>
        <taxon>Metazoa</taxon>
        <taxon>Spiralia</taxon>
        <taxon>Gnathifera</taxon>
        <taxon>Rotifera</taxon>
        <taxon>Eurotatoria</taxon>
        <taxon>Monogononta</taxon>
        <taxon>Pseudotrocha</taxon>
        <taxon>Ploima</taxon>
        <taxon>Brachionidae</taxon>
        <taxon>Brachionus</taxon>
    </lineage>
</organism>
<proteinExistence type="predicted"/>
<dbReference type="AlphaFoldDB" id="A0A3M7SV99"/>
<evidence type="ECO:0000313" key="7">
    <source>
        <dbReference type="EMBL" id="RNA39676.1"/>
    </source>
</evidence>
<dbReference type="STRING" id="10195.A0A3M7SV99"/>
<sequence length="277" mass="31005">MIFSSCFMVNFTALNSQNLDNINTFEFIELNVTAGIDRDKPEKCLIQQDHINKLDGSFIWPKSTQGFTLASYFWGYILTQIPSGFVSAKYGAKNVLVYTNLLAGILTILSPFCAKAGYIPLSVCRFFIGLAHGALWPALSSLFVHWAPAIERTRIIGAATSGAWIGNIIALPLGGALCIYGFGGGWPSIFYIFGIVNCLWSILVLVFVSDSPKNHKFISKNEAEYIIENTKREISLKESQKMRTPWKKIFTSKVCWATFIAHLCNNWANYLYLTQLP</sequence>
<name>A0A3M7SV99_BRAPC</name>
<reference evidence="7 8" key="1">
    <citation type="journal article" date="2018" name="Sci. Rep.">
        <title>Genomic signatures of local adaptation to the degree of environmental predictability in rotifers.</title>
        <authorList>
            <person name="Franch-Gras L."/>
            <person name="Hahn C."/>
            <person name="Garcia-Roger E.M."/>
            <person name="Carmona M.J."/>
            <person name="Serra M."/>
            <person name="Gomez A."/>
        </authorList>
    </citation>
    <scope>NUCLEOTIDE SEQUENCE [LARGE SCALE GENOMIC DNA]</scope>
    <source>
        <strain evidence="7">HYR1</strain>
    </source>
</reference>
<keyword evidence="4 5" id="KW-0472">Membrane</keyword>
<dbReference type="GO" id="GO:0006820">
    <property type="term" value="P:monoatomic anion transport"/>
    <property type="evidence" value="ECO:0007669"/>
    <property type="project" value="TreeGrafter"/>
</dbReference>
<dbReference type="GO" id="GO:0022857">
    <property type="term" value="F:transmembrane transporter activity"/>
    <property type="evidence" value="ECO:0007669"/>
    <property type="project" value="InterPro"/>
</dbReference>
<dbReference type="EMBL" id="REGN01000718">
    <property type="protein sequence ID" value="RNA39676.1"/>
    <property type="molecule type" value="Genomic_DNA"/>
</dbReference>
<dbReference type="OrthoDB" id="2985014at2759"/>
<dbReference type="InterPro" id="IPR036259">
    <property type="entry name" value="MFS_trans_sf"/>
</dbReference>